<dbReference type="Proteomes" id="UP000234190">
    <property type="component" value="Unassembled WGS sequence"/>
</dbReference>
<comment type="caution">
    <text evidence="1">The sequence shown here is derived from an EMBL/GenBank/DDBJ whole genome shotgun (WGS) entry which is preliminary data.</text>
</comment>
<gene>
    <name evidence="1" type="ORF">CR159_19475</name>
</gene>
<name>A0A2N4TZI8_9BURK</name>
<sequence length="169" mass="18441">MNTERQPAPGSHFADRDAARQAVNLALPMLEQGIRNAAVGDSGFLYIVIMDPGLDPSTSEFDDAILYEHAIGDRAKWDADYARFARDKAKVCWRTGRDGHTVRHVLPHLLHKGDCGIWGGVHIDGIVVGVSGANPWYDEAFAATVAHCLKAVSKARALERRDAPDLSNP</sequence>
<proteinExistence type="predicted"/>
<evidence type="ECO:0000313" key="2">
    <source>
        <dbReference type="Proteomes" id="UP000234190"/>
    </source>
</evidence>
<dbReference type="EMBL" id="PDNW01000025">
    <property type="protein sequence ID" value="PLC48179.1"/>
    <property type="molecule type" value="Genomic_DNA"/>
</dbReference>
<reference evidence="1 2" key="1">
    <citation type="submission" date="2017-10" db="EMBL/GenBank/DDBJ databases">
        <title>Two draft genome sequences of Pusillimonas sp. strains isolated from a nitrate- and radionuclide-contaminated groundwater in Russia.</title>
        <authorList>
            <person name="Grouzdev D.S."/>
            <person name="Tourova T.P."/>
            <person name="Goeva M.A."/>
            <person name="Babich T.L."/>
            <person name="Sokolova D.S."/>
            <person name="Abdullin R."/>
            <person name="Poltaraus A.B."/>
            <person name="Toshchakov S.V."/>
            <person name="Nazina T.N."/>
        </authorList>
    </citation>
    <scope>NUCLEOTIDE SEQUENCE [LARGE SCALE GENOMIC DNA]</scope>
    <source>
        <strain evidence="1 2">JR1/69-3-13</strain>
    </source>
</reference>
<dbReference type="OrthoDB" id="8665408at2"/>
<evidence type="ECO:0008006" key="3">
    <source>
        <dbReference type="Google" id="ProtNLM"/>
    </source>
</evidence>
<protein>
    <recommendedName>
        <fullName evidence="3">GAF domain-containing protein</fullName>
    </recommendedName>
</protein>
<dbReference type="RefSeq" id="WP_102075624.1">
    <property type="nucleotide sequence ID" value="NZ_PDNW01000025.1"/>
</dbReference>
<evidence type="ECO:0000313" key="1">
    <source>
        <dbReference type="EMBL" id="PLC48179.1"/>
    </source>
</evidence>
<dbReference type="AlphaFoldDB" id="A0A2N4TZI8"/>
<organism evidence="1 2">
    <name type="scientific">Pollutimonas subterranea</name>
    <dbReference type="NCBI Taxonomy" id="2045210"/>
    <lineage>
        <taxon>Bacteria</taxon>
        <taxon>Pseudomonadati</taxon>
        <taxon>Pseudomonadota</taxon>
        <taxon>Betaproteobacteria</taxon>
        <taxon>Burkholderiales</taxon>
        <taxon>Alcaligenaceae</taxon>
        <taxon>Pollutimonas</taxon>
    </lineage>
</organism>
<keyword evidence="2" id="KW-1185">Reference proteome</keyword>
<accession>A0A2N4TZI8</accession>